<dbReference type="InterPro" id="IPR036961">
    <property type="entry name" value="Kinesin_motor_dom_sf"/>
</dbReference>
<comment type="subcellular location">
    <subcellularLocation>
        <location evidence="1">Cytoplasm</location>
        <location evidence="1">Cytoskeleton</location>
    </subcellularLocation>
</comment>
<organism evidence="7 8">
    <name type="scientific">Trichostrongylus colubriformis</name>
    <name type="common">Black scour worm</name>
    <dbReference type="NCBI Taxonomy" id="6319"/>
    <lineage>
        <taxon>Eukaryota</taxon>
        <taxon>Metazoa</taxon>
        <taxon>Ecdysozoa</taxon>
        <taxon>Nematoda</taxon>
        <taxon>Chromadorea</taxon>
        <taxon>Rhabditida</taxon>
        <taxon>Rhabditina</taxon>
        <taxon>Rhabditomorpha</taxon>
        <taxon>Strongyloidea</taxon>
        <taxon>Trichostrongylidae</taxon>
        <taxon>Trichostrongylus</taxon>
    </lineage>
</organism>
<comment type="caution">
    <text evidence="5">Lacks conserved residue(s) required for the propagation of feature annotation.</text>
</comment>
<evidence type="ECO:0000259" key="6">
    <source>
        <dbReference type="PROSITE" id="PS50067"/>
    </source>
</evidence>
<dbReference type="InterPro" id="IPR027417">
    <property type="entry name" value="P-loop_NTPase"/>
</dbReference>
<evidence type="ECO:0000313" key="8">
    <source>
        <dbReference type="Proteomes" id="UP001331761"/>
    </source>
</evidence>
<dbReference type="Pfam" id="PF00225">
    <property type="entry name" value="Kinesin"/>
    <property type="match status" value="1"/>
</dbReference>
<protein>
    <recommendedName>
        <fullName evidence="6">Kinesin motor domain-containing protein</fullName>
    </recommendedName>
</protein>
<dbReference type="AlphaFoldDB" id="A0AAN8FN85"/>
<dbReference type="PROSITE" id="PS50067">
    <property type="entry name" value="KINESIN_MOTOR_2"/>
    <property type="match status" value="1"/>
</dbReference>
<gene>
    <name evidence="7" type="ORF">GCK32_005600</name>
</gene>
<dbReference type="InterPro" id="IPR027640">
    <property type="entry name" value="Kinesin-like_fam"/>
</dbReference>
<dbReference type="GO" id="GO:0008017">
    <property type="term" value="F:microtubule binding"/>
    <property type="evidence" value="ECO:0007669"/>
    <property type="project" value="InterPro"/>
</dbReference>
<accession>A0AAN8FN85</accession>
<dbReference type="PANTHER" id="PTHR24115">
    <property type="entry name" value="KINESIN-RELATED"/>
    <property type="match status" value="1"/>
</dbReference>
<keyword evidence="2" id="KW-0547">Nucleotide-binding</keyword>
<evidence type="ECO:0000256" key="1">
    <source>
        <dbReference type="ARBA" id="ARBA00004245"/>
    </source>
</evidence>
<sequence>MKGLVDSALAGFNIAVCAYDQSGAVGLVKLGGNATRCSIINLVDLAGSENAAASGTQELRQKEDVNINRSLLALYKVVFSLAKFFMKLKPRNIVMSLILEFIRSRKARRRISAPWSGLPSLTGIGSLPPPCKRERNLRTIEKCGLQTSVCESAF</sequence>
<dbReference type="GO" id="GO:0003777">
    <property type="term" value="F:microtubule motor activity"/>
    <property type="evidence" value="ECO:0007669"/>
    <property type="project" value="InterPro"/>
</dbReference>
<dbReference type="SUPFAM" id="SSF52540">
    <property type="entry name" value="P-loop containing nucleoside triphosphate hydrolases"/>
    <property type="match status" value="1"/>
</dbReference>
<evidence type="ECO:0000256" key="5">
    <source>
        <dbReference type="PROSITE-ProRule" id="PRU00283"/>
    </source>
</evidence>
<comment type="caution">
    <text evidence="7">The sequence shown here is derived from an EMBL/GenBank/DDBJ whole genome shotgun (WGS) entry which is preliminary data.</text>
</comment>
<dbReference type="PANTHER" id="PTHR24115:SF546">
    <property type="entry name" value="KINESIN-LIKE PROTEIN KIF14"/>
    <property type="match status" value="1"/>
</dbReference>
<feature type="domain" description="Kinesin motor" evidence="6">
    <location>
        <begin position="1"/>
        <end position="154"/>
    </location>
</feature>
<dbReference type="InterPro" id="IPR001752">
    <property type="entry name" value="Kinesin_motor_dom"/>
</dbReference>
<evidence type="ECO:0000256" key="4">
    <source>
        <dbReference type="ARBA" id="ARBA00023212"/>
    </source>
</evidence>
<dbReference type="GO" id="GO:0007018">
    <property type="term" value="P:microtubule-based movement"/>
    <property type="evidence" value="ECO:0007669"/>
    <property type="project" value="InterPro"/>
</dbReference>
<dbReference type="EMBL" id="WIXE01010632">
    <property type="protein sequence ID" value="KAK5977412.1"/>
    <property type="molecule type" value="Genomic_DNA"/>
</dbReference>
<dbReference type="Gene3D" id="3.40.850.10">
    <property type="entry name" value="Kinesin motor domain"/>
    <property type="match status" value="1"/>
</dbReference>
<dbReference type="GO" id="GO:0005874">
    <property type="term" value="C:microtubule"/>
    <property type="evidence" value="ECO:0007669"/>
    <property type="project" value="TreeGrafter"/>
</dbReference>
<dbReference type="Proteomes" id="UP001331761">
    <property type="component" value="Unassembled WGS sequence"/>
</dbReference>
<comment type="similarity">
    <text evidence="5">Belongs to the TRAFAC class myosin-kinesin ATPase superfamily. Kinesin family.</text>
</comment>
<keyword evidence="3" id="KW-0067">ATP-binding</keyword>
<keyword evidence="4" id="KW-0206">Cytoskeleton</keyword>
<name>A0AAN8FN85_TRICO</name>
<dbReference type="GO" id="GO:0005524">
    <property type="term" value="F:ATP binding"/>
    <property type="evidence" value="ECO:0007669"/>
    <property type="project" value="UniProtKB-KW"/>
</dbReference>
<dbReference type="GO" id="GO:0016887">
    <property type="term" value="F:ATP hydrolysis activity"/>
    <property type="evidence" value="ECO:0007669"/>
    <property type="project" value="TreeGrafter"/>
</dbReference>
<evidence type="ECO:0000256" key="2">
    <source>
        <dbReference type="ARBA" id="ARBA00022741"/>
    </source>
</evidence>
<keyword evidence="8" id="KW-1185">Reference proteome</keyword>
<reference evidence="7 8" key="1">
    <citation type="submission" date="2019-10" db="EMBL/GenBank/DDBJ databases">
        <title>Assembly and Annotation for the nematode Trichostrongylus colubriformis.</title>
        <authorList>
            <person name="Martin J."/>
        </authorList>
    </citation>
    <scope>NUCLEOTIDE SEQUENCE [LARGE SCALE GENOMIC DNA]</scope>
    <source>
        <strain evidence="7">G859</strain>
        <tissue evidence="7">Whole worm</tissue>
    </source>
</reference>
<evidence type="ECO:0000256" key="3">
    <source>
        <dbReference type="ARBA" id="ARBA00022840"/>
    </source>
</evidence>
<dbReference type="GO" id="GO:0005871">
    <property type="term" value="C:kinesin complex"/>
    <property type="evidence" value="ECO:0007669"/>
    <property type="project" value="TreeGrafter"/>
</dbReference>
<evidence type="ECO:0000313" key="7">
    <source>
        <dbReference type="EMBL" id="KAK5977412.1"/>
    </source>
</evidence>
<proteinExistence type="inferred from homology"/>
<keyword evidence="4" id="KW-0963">Cytoplasm</keyword>